<comment type="caution">
    <text evidence="3">The sequence shown here is derived from an EMBL/GenBank/DDBJ whole genome shotgun (WGS) entry which is preliminary data.</text>
</comment>
<dbReference type="PANTHER" id="PTHR43364">
    <property type="entry name" value="NADH-SPECIFIC METHYLGLYOXAL REDUCTASE-RELATED"/>
    <property type="match status" value="1"/>
</dbReference>
<dbReference type="InterPro" id="IPR023210">
    <property type="entry name" value="NADP_OxRdtase_dom"/>
</dbReference>
<keyword evidence="4" id="KW-1185">Reference proteome</keyword>
<dbReference type="GO" id="GO:0016491">
    <property type="term" value="F:oxidoreductase activity"/>
    <property type="evidence" value="ECO:0007669"/>
    <property type="project" value="UniProtKB-KW"/>
</dbReference>
<dbReference type="InterPro" id="IPR036812">
    <property type="entry name" value="NAD(P)_OxRdtase_dom_sf"/>
</dbReference>
<keyword evidence="1" id="KW-0560">Oxidoreductase</keyword>
<dbReference type="InterPro" id="IPR050523">
    <property type="entry name" value="AKR_Detox_Biosynth"/>
</dbReference>
<proteinExistence type="predicted"/>
<dbReference type="Pfam" id="PF00248">
    <property type="entry name" value="Aldo_ket_red"/>
    <property type="match status" value="1"/>
</dbReference>
<feature type="domain" description="NADP-dependent oxidoreductase" evidence="2">
    <location>
        <begin position="16"/>
        <end position="317"/>
    </location>
</feature>
<evidence type="ECO:0000313" key="4">
    <source>
        <dbReference type="Proteomes" id="UP000253517"/>
    </source>
</evidence>
<reference evidence="3 4" key="1">
    <citation type="submission" date="2018-07" db="EMBL/GenBank/DDBJ databases">
        <title>Genomic Encyclopedia of Type Strains, Phase IV (KMG-IV): sequencing the most valuable type-strain genomes for metagenomic binning, comparative biology and taxonomic classification.</title>
        <authorList>
            <person name="Goeker M."/>
        </authorList>
    </citation>
    <scope>NUCLEOTIDE SEQUENCE [LARGE SCALE GENOMIC DNA]</scope>
    <source>
        <strain evidence="3 4">DSM 21410</strain>
    </source>
</reference>
<evidence type="ECO:0000259" key="2">
    <source>
        <dbReference type="Pfam" id="PF00248"/>
    </source>
</evidence>
<accession>A0A369A306</accession>
<evidence type="ECO:0000313" key="3">
    <source>
        <dbReference type="EMBL" id="RCX03585.1"/>
    </source>
</evidence>
<organism evidence="3 4">
    <name type="scientific">Schleiferia thermophila</name>
    <dbReference type="NCBI Taxonomy" id="884107"/>
    <lineage>
        <taxon>Bacteria</taxon>
        <taxon>Pseudomonadati</taxon>
        <taxon>Bacteroidota</taxon>
        <taxon>Flavobacteriia</taxon>
        <taxon>Flavobacteriales</taxon>
        <taxon>Schleiferiaceae</taxon>
        <taxon>Schleiferia</taxon>
    </lineage>
</organism>
<dbReference type="CDD" id="cd19080">
    <property type="entry name" value="AKR_AKR9A_9B"/>
    <property type="match status" value="1"/>
</dbReference>
<sequence length="353" mass="39466">MNYTTLGTSGLKVSSLCFGAMGLGKSWNWGADRETSFKLLETFADAGGNFIDTANIYTDGESEKIIGEFLKTERDHFVIATKYTLADSRTGIKAAIEEGKGNVNGTGNNRKNMLRSLQQSLKRLKTDYIDVFYLHIWDHMTPVEEVMRGLDDLVSRGLVHYIAISDTPAWVVSRAQMLAELRGWAQFVALQVEYSLLQRTPERELIPMARELGLTVTPWAPLAGGALTGKYLHGEKGRLPDNSRRLSPEAQTIIREVIKVAESYGVPPSQVALRWTMQQDFKCIPIVGTTKVTQLEENLNALHLTLDQKHIDLLNEVSSIELGFPGSFFREEGVKQSVYGGFFEKIEHPNLPE</sequence>
<name>A0A369A306_9FLAO</name>
<dbReference type="RefSeq" id="WP_114366053.1">
    <property type="nucleotide sequence ID" value="NZ_BHZF01000002.1"/>
</dbReference>
<gene>
    <name evidence="3" type="ORF">DES35_10234</name>
</gene>
<dbReference type="SUPFAM" id="SSF51430">
    <property type="entry name" value="NAD(P)-linked oxidoreductase"/>
    <property type="match status" value="1"/>
</dbReference>
<dbReference type="EMBL" id="QPJS01000002">
    <property type="protein sequence ID" value="RCX03585.1"/>
    <property type="molecule type" value="Genomic_DNA"/>
</dbReference>
<evidence type="ECO:0000256" key="1">
    <source>
        <dbReference type="ARBA" id="ARBA00023002"/>
    </source>
</evidence>
<dbReference type="GO" id="GO:0005829">
    <property type="term" value="C:cytosol"/>
    <property type="evidence" value="ECO:0007669"/>
    <property type="project" value="TreeGrafter"/>
</dbReference>
<dbReference type="FunFam" id="3.20.20.100:FF:000004">
    <property type="entry name" value="Oxidoreductase, aldo/keto reductase"/>
    <property type="match status" value="1"/>
</dbReference>
<dbReference type="Gene3D" id="3.20.20.100">
    <property type="entry name" value="NADP-dependent oxidoreductase domain"/>
    <property type="match status" value="1"/>
</dbReference>
<dbReference type="Proteomes" id="UP000253517">
    <property type="component" value="Unassembled WGS sequence"/>
</dbReference>
<dbReference type="AlphaFoldDB" id="A0A369A306"/>
<dbReference type="PANTHER" id="PTHR43364:SF4">
    <property type="entry name" value="NAD(P)-LINKED OXIDOREDUCTASE SUPERFAMILY PROTEIN"/>
    <property type="match status" value="1"/>
</dbReference>
<protein>
    <submittedName>
        <fullName evidence="3">Aryl-alcohol dehydrogenase-like predicted oxidoreductase</fullName>
    </submittedName>
</protein>